<evidence type="ECO:0000313" key="15">
    <source>
        <dbReference type="EMBL" id="RKD28284.1"/>
    </source>
</evidence>
<keyword evidence="2 10" id="KW-0436">Ligase</keyword>
<evidence type="ECO:0000256" key="5">
    <source>
        <dbReference type="ARBA" id="ARBA00022840"/>
    </source>
</evidence>
<comment type="caution">
    <text evidence="15">The sequence shown here is derived from an EMBL/GenBank/DDBJ whole genome shotgun (WGS) entry which is preliminary data.</text>
</comment>
<dbReference type="GO" id="GO:0071555">
    <property type="term" value="P:cell wall organization"/>
    <property type="evidence" value="ECO:0007669"/>
    <property type="project" value="UniProtKB-KW"/>
</dbReference>
<evidence type="ECO:0000259" key="13">
    <source>
        <dbReference type="Pfam" id="PF02875"/>
    </source>
</evidence>
<dbReference type="GO" id="GO:0008360">
    <property type="term" value="P:regulation of cell shape"/>
    <property type="evidence" value="ECO:0007669"/>
    <property type="project" value="UniProtKB-KW"/>
</dbReference>
<keyword evidence="6 10" id="KW-0133">Cell shape</keyword>
<keyword evidence="8 10" id="KW-0131">Cell cycle</keyword>
<accession>A0A419SSX8</accession>
<dbReference type="InterPro" id="IPR035911">
    <property type="entry name" value="MurE/MurF_N"/>
</dbReference>
<dbReference type="NCBIfam" id="TIGR01143">
    <property type="entry name" value="murF"/>
    <property type="match status" value="1"/>
</dbReference>
<dbReference type="GO" id="GO:0005737">
    <property type="term" value="C:cytoplasm"/>
    <property type="evidence" value="ECO:0007669"/>
    <property type="project" value="UniProtKB-SubCell"/>
</dbReference>
<dbReference type="InterPro" id="IPR036615">
    <property type="entry name" value="Mur_ligase_C_dom_sf"/>
</dbReference>
<dbReference type="GO" id="GO:0009252">
    <property type="term" value="P:peptidoglycan biosynthetic process"/>
    <property type="evidence" value="ECO:0007669"/>
    <property type="project" value="UniProtKB-UniRule"/>
</dbReference>
<dbReference type="InterPro" id="IPR004101">
    <property type="entry name" value="Mur_ligase_C"/>
</dbReference>
<dbReference type="Gene3D" id="3.90.190.20">
    <property type="entry name" value="Mur ligase, C-terminal domain"/>
    <property type="match status" value="1"/>
</dbReference>
<dbReference type="AlphaFoldDB" id="A0A419SSX8"/>
<dbReference type="PANTHER" id="PTHR43024:SF1">
    <property type="entry name" value="UDP-N-ACETYLMURAMOYL-TRIPEPTIDE--D-ALANYL-D-ALANINE LIGASE"/>
    <property type="match status" value="1"/>
</dbReference>
<name>A0A419SSX8_9FIRM</name>
<feature type="domain" description="Mur ligase N-terminal catalytic" evidence="12">
    <location>
        <begin position="27"/>
        <end position="95"/>
    </location>
</feature>
<organism evidence="15 16">
    <name type="scientific">Lacrimispora algidixylanolytica</name>
    <dbReference type="NCBI Taxonomy" id="94868"/>
    <lineage>
        <taxon>Bacteria</taxon>
        <taxon>Bacillati</taxon>
        <taxon>Bacillota</taxon>
        <taxon>Clostridia</taxon>
        <taxon>Lachnospirales</taxon>
        <taxon>Lachnospiraceae</taxon>
        <taxon>Lacrimispora</taxon>
    </lineage>
</organism>
<comment type="catalytic activity">
    <reaction evidence="10 11">
        <text>D-alanyl-D-alanine + UDP-N-acetyl-alpha-D-muramoyl-L-alanyl-gamma-D-glutamyl-meso-2,6-diaminopimelate + ATP = UDP-N-acetyl-alpha-D-muramoyl-L-alanyl-gamma-D-glutamyl-meso-2,6-diaminopimeloyl-D-alanyl-D-alanine + ADP + phosphate + H(+)</text>
        <dbReference type="Rhea" id="RHEA:28374"/>
        <dbReference type="ChEBI" id="CHEBI:15378"/>
        <dbReference type="ChEBI" id="CHEBI:30616"/>
        <dbReference type="ChEBI" id="CHEBI:43474"/>
        <dbReference type="ChEBI" id="CHEBI:57822"/>
        <dbReference type="ChEBI" id="CHEBI:61386"/>
        <dbReference type="ChEBI" id="CHEBI:83905"/>
        <dbReference type="ChEBI" id="CHEBI:456216"/>
        <dbReference type="EC" id="6.3.2.10"/>
    </reaction>
</comment>
<reference evidence="15 16" key="1">
    <citation type="submission" date="2016-08" db="EMBL/GenBank/DDBJ databases">
        <title>A new outlook on sporulation: Clostridium algidixylanolyticum.</title>
        <authorList>
            <person name="Poppleton D.I."/>
            <person name="Gribaldo S."/>
        </authorList>
    </citation>
    <scope>NUCLEOTIDE SEQUENCE [LARGE SCALE GENOMIC DNA]</scope>
    <source>
        <strain evidence="15 16">SPL73</strain>
    </source>
</reference>
<sequence length="456" mass="49684">MVNMTINEILLATGGTLLCGSKDTVLQHISIDSRNEKEHSLFVPLIGEKVDAHQFIDQAFLNGAAATLTSEHDAVDAEKPWIRVADTKDALQAIGCFYRERLSIPLVGITGSVGKTTTREMVACALSAGFNVFKTSGNHNSQVGVPITLSEITPDHEIGVIELGMSEPGELTVIATLSKIQMAVITNIGVTHIEQLGSRENIYKEKLTIQDGLTEGGILFLNGDDDLLRDTKAREGCKTIYYGTGDNADYRAENIHLEDGFPAFTATYKDQKVFVKLPVMGSHNVLNAMVSLAVASENGISLEAAARKLNEFTGFKNRQQIYDVDGMTIIDDTYNASPVSMKAGLEVLSSLANAKRRIAVLADMKELGEDAPKYHYEIGEYIVAHPIYELVTLGELAGQIARAVREQSNGILIKEFMEQDALIAYLKGELKEGDGVLFKGSNSMKLSQVVDQFHLV</sequence>
<dbReference type="InterPro" id="IPR000713">
    <property type="entry name" value="Mur_ligase_N"/>
</dbReference>
<keyword evidence="3 10" id="KW-0132">Cell division</keyword>
<protein>
    <recommendedName>
        <fullName evidence="10 11">UDP-N-acetylmuramoyl-tripeptide--D-alanyl-D-alanine ligase</fullName>
        <ecNumber evidence="10 11">6.3.2.10</ecNumber>
    </recommendedName>
    <alternativeName>
        <fullName evidence="10">D-alanyl-D-alanine-adding enzyme</fullName>
    </alternativeName>
</protein>
<dbReference type="Pfam" id="PF01225">
    <property type="entry name" value="Mur_ligase"/>
    <property type="match status" value="1"/>
</dbReference>
<dbReference type="SUPFAM" id="SSF53244">
    <property type="entry name" value="MurD-like peptide ligases, peptide-binding domain"/>
    <property type="match status" value="1"/>
</dbReference>
<keyword evidence="1 10" id="KW-0963">Cytoplasm</keyword>
<proteinExistence type="inferred from homology"/>
<comment type="similarity">
    <text evidence="10">Belongs to the MurCDEF family. MurF subfamily.</text>
</comment>
<gene>
    <name evidence="10" type="primary">murF</name>
    <name evidence="15" type="ORF">BET01_11775</name>
</gene>
<comment type="subcellular location">
    <subcellularLocation>
        <location evidence="10 11">Cytoplasm</location>
    </subcellularLocation>
</comment>
<feature type="binding site" evidence="10">
    <location>
        <begin position="111"/>
        <end position="117"/>
    </location>
    <ligand>
        <name>ATP</name>
        <dbReference type="ChEBI" id="CHEBI:30616"/>
    </ligand>
</feature>
<evidence type="ECO:0000313" key="16">
    <source>
        <dbReference type="Proteomes" id="UP000284277"/>
    </source>
</evidence>
<dbReference type="GO" id="GO:0051301">
    <property type="term" value="P:cell division"/>
    <property type="evidence" value="ECO:0007669"/>
    <property type="project" value="UniProtKB-KW"/>
</dbReference>
<evidence type="ECO:0000256" key="3">
    <source>
        <dbReference type="ARBA" id="ARBA00022618"/>
    </source>
</evidence>
<keyword evidence="16" id="KW-1185">Reference proteome</keyword>
<dbReference type="InterPro" id="IPR005863">
    <property type="entry name" value="UDP-N-AcMur_synth"/>
</dbReference>
<evidence type="ECO:0000256" key="10">
    <source>
        <dbReference type="HAMAP-Rule" id="MF_02019"/>
    </source>
</evidence>
<evidence type="ECO:0000256" key="9">
    <source>
        <dbReference type="ARBA" id="ARBA00023316"/>
    </source>
</evidence>
<dbReference type="Pfam" id="PF08245">
    <property type="entry name" value="Mur_ligase_M"/>
    <property type="match status" value="1"/>
</dbReference>
<dbReference type="InterPro" id="IPR013221">
    <property type="entry name" value="Mur_ligase_cen"/>
</dbReference>
<dbReference type="InterPro" id="IPR036565">
    <property type="entry name" value="Mur-like_cat_sf"/>
</dbReference>
<evidence type="ECO:0000259" key="12">
    <source>
        <dbReference type="Pfam" id="PF01225"/>
    </source>
</evidence>
<evidence type="ECO:0000256" key="4">
    <source>
        <dbReference type="ARBA" id="ARBA00022741"/>
    </source>
</evidence>
<comment type="function">
    <text evidence="10 11">Involved in cell wall formation. Catalyzes the final step in the synthesis of UDP-N-acetylmuramoyl-pentapeptide, the precursor of murein.</text>
</comment>
<evidence type="ECO:0000256" key="6">
    <source>
        <dbReference type="ARBA" id="ARBA00022960"/>
    </source>
</evidence>
<dbReference type="InterPro" id="IPR051046">
    <property type="entry name" value="MurCDEF_CellWall_CoF430Synth"/>
</dbReference>
<keyword evidence="5 10" id="KW-0067">ATP-binding</keyword>
<feature type="domain" description="Mur ligase central" evidence="14">
    <location>
        <begin position="109"/>
        <end position="295"/>
    </location>
</feature>
<dbReference type="RefSeq" id="WP_120198919.1">
    <property type="nucleotide sequence ID" value="NZ_MCIA01000035.1"/>
</dbReference>
<evidence type="ECO:0000259" key="14">
    <source>
        <dbReference type="Pfam" id="PF08245"/>
    </source>
</evidence>
<evidence type="ECO:0000256" key="8">
    <source>
        <dbReference type="ARBA" id="ARBA00023306"/>
    </source>
</evidence>
<dbReference type="GO" id="GO:0005524">
    <property type="term" value="F:ATP binding"/>
    <property type="evidence" value="ECO:0007669"/>
    <property type="project" value="UniProtKB-UniRule"/>
</dbReference>
<dbReference type="HAMAP" id="MF_02019">
    <property type="entry name" value="MurF"/>
    <property type="match status" value="1"/>
</dbReference>
<dbReference type="GO" id="GO:0008766">
    <property type="term" value="F:UDP-N-acetylmuramoylalanyl-D-glutamyl-2,6-diaminopimelate-D-alanyl-D-alanine ligase activity"/>
    <property type="evidence" value="ECO:0007669"/>
    <property type="project" value="RHEA"/>
</dbReference>
<evidence type="ECO:0000256" key="7">
    <source>
        <dbReference type="ARBA" id="ARBA00022984"/>
    </source>
</evidence>
<feature type="domain" description="Mur ligase C-terminal" evidence="13">
    <location>
        <begin position="318"/>
        <end position="441"/>
    </location>
</feature>
<dbReference type="GO" id="GO:0047480">
    <property type="term" value="F:UDP-N-acetylmuramoyl-tripeptide-D-alanyl-D-alanine ligase activity"/>
    <property type="evidence" value="ECO:0007669"/>
    <property type="project" value="UniProtKB-UniRule"/>
</dbReference>
<keyword evidence="4 10" id="KW-0547">Nucleotide-binding</keyword>
<dbReference type="SUPFAM" id="SSF63418">
    <property type="entry name" value="MurE/MurF N-terminal domain"/>
    <property type="match status" value="1"/>
</dbReference>
<comment type="pathway">
    <text evidence="10 11">Cell wall biogenesis; peptidoglycan biosynthesis.</text>
</comment>
<dbReference type="EC" id="6.3.2.10" evidence="10 11"/>
<dbReference type="UniPathway" id="UPA00219"/>
<dbReference type="Gene3D" id="3.40.1190.10">
    <property type="entry name" value="Mur-like, catalytic domain"/>
    <property type="match status" value="1"/>
</dbReference>
<keyword evidence="9 10" id="KW-0961">Cell wall biogenesis/degradation</keyword>
<dbReference type="PANTHER" id="PTHR43024">
    <property type="entry name" value="UDP-N-ACETYLMURAMOYL-TRIPEPTIDE--D-ALANYL-D-ALANINE LIGASE"/>
    <property type="match status" value="1"/>
</dbReference>
<dbReference type="Proteomes" id="UP000284277">
    <property type="component" value="Unassembled WGS sequence"/>
</dbReference>
<keyword evidence="7 10" id="KW-0573">Peptidoglycan synthesis</keyword>
<dbReference type="OrthoDB" id="9801978at2"/>
<dbReference type="Pfam" id="PF02875">
    <property type="entry name" value="Mur_ligase_C"/>
    <property type="match status" value="1"/>
</dbReference>
<evidence type="ECO:0000256" key="2">
    <source>
        <dbReference type="ARBA" id="ARBA00022598"/>
    </source>
</evidence>
<dbReference type="EMBL" id="MCIA01000035">
    <property type="protein sequence ID" value="RKD28284.1"/>
    <property type="molecule type" value="Genomic_DNA"/>
</dbReference>
<evidence type="ECO:0000256" key="1">
    <source>
        <dbReference type="ARBA" id="ARBA00022490"/>
    </source>
</evidence>
<evidence type="ECO:0000256" key="11">
    <source>
        <dbReference type="RuleBase" id="RU004136"/>
    </source>
</evidence>
<dbReference type="Gene3D" id="3.40.1390.10">
    <property type="entry name" value="MurE/MurF, N-terminal domain"/>
    <property type="match status" value="1"/>
</dbReference>
<dbReference type="SUPFAM" id="SSF53623">
    <property type="entry name" value="MurD-like peptide ligases, catalytic domain"/>
    <property type="match status" value="1"/>
</dbReference>